<sequence>MPAARRCRSRRPARSRDSCASGASAARAAADAGEGGGGMRWTHRMRSASSAGGAWRGGRRKPERTGRAGGRDEQMSWLLRGSYVGLVSGEGRCMKDREVFIPGVPQETLADVRVGL</sequence>
<name>R7Q7I5_CHOCR</name>
<dbReference type="RefSeq" id="XP_005713621.1">
    <property type="nucleotide sequence ID" value="XM_005713564.1"/>
</dbReference>
<protein>
    <submittedName>
        <fullName evidence="2">Uncharacterized protein</fullName>
    </submittedName>
</protein>
<dbReference type="Gramene" id="CDF33803">
    <property type="protein sequence ID" value="CDF33803"/>
    <property type="gene ID" value="CHC_T00002411001"/>
</dbReference>
<dbReference type="Proteomes" id="UP000012073">
    <property type="component" value="Unassembled WGS sequence"/>
</dbReference>
<evidence type="ECO:0000313" key="3">
    <source>
        <dbReference type="Proteomes" id="UP000012073"/>
    </source>
</evidence>
<accession>R7Q7I5</accession>
<feature type="compositionally biased region" description="Basic residues" evidence="1">
    <location>
        <begin position="1"/>
        <end position="13"/>
    </location>
</feature>
<feature type="compositionally biased region" description="Low complexity" evidence="1">
    <location>
        <begin position="18"/>
        <end position="32"/>
    </location>
</feature>
<proteinExistence type="predicted"/>
<gene>
    <name evidence="2" type="ORF">CHC_T00002411001</name>
</gene>
<keyword evidence="3" id="KW-1185">Reference proteome</keyword>
<dbReference type="EMBL" id="HG001658">
    <property type="protein sequence ID" value="CDF33803.1"/>
    <property type="molecule type" value="Genomic_DNA"/>
</dbReference>
<evidence type="ECO:0000313" key="2">
    <source>
        <dbReference type="EMBL" id="CDF33803.1"/>
    </source>
</evidence>
<reference evidence="3" key="1">
    <citation type="journal article" date="2013" name="Proc. Natl. Acad. Sci. U.S.A.">
        <title>Genome structure and metabolic features in the red seaweed Chondrus crispus shed light on evolution of the Archaeplastida.</title>
        <authorList>
            <person name="Collen J."/>
            <person name="Porcel B."/>
            <person name="Carre W."/>
            <person name="Ball S.G."/>
            <person name="Chaparro C."/>
            <person name="Tonon T."/>
            <person name="Barbeyron T."/>
            <person name="Michel G."/>
            <person name="Noel B."/>
            <person name="Valentin K."/>
            <person name="Elias M."/>
            <person name="Artiguenave F."/>
            <person name="Arun A."/>
            <person name="Aury J.M."/>
            <person name="Barbosa-Neto J.F."/>
            <person name="Bothwell J.H."/>
            <person name="Bouget F.Y."/>
            <person name="Brillet L."/>
            <person name="Cabello-Hurtado F."/>
            <person name="Capella-Gutierrez S."/>
            <person name="Charrier B."/>
            <person name="Cladiere L."/>
            <person name="Cock J.M."/>
            <person name="Coelho S.M."/>
            <person name="Colleoni C."/>
            <person name="Czjzek M."/>
            <person name="Da Silva C."/>
            <person name="Delage L."/>
            <person name="Denoeud F."/>
            <person name="Deschamps P."/>
            <person name="Dittami S.M."/>
            <person name="Gabaldon T."/>
            <person name="Gachon C.M."/>
            <person name="Groisillier A."/>
            <person name="Herve C."/>
            <person name="Jabbari K."/>
            <person name="Katinka M."/>
            <person name="Kloareg B."/>
            <person name="Kowalczyk N."/>
            <person name="Labadie K."/>
            <person name="Leblanc C."/>
            <person name="Lopez P.J."/>
            <person name="McLachlan D.H."/>
            <person name="Meslet-Cladiere L."/>
            <person name="Moustafa A."/>
            <person name="Nehr Z."/>
            <person name="Nyvall Collen P."/>
            <person name="Panaud O."/>
            <person name="Partensky F."/>
            <person name="Poulain J."/>
            <person name="Rensing S.A."/>
            <person name="Rousvoal S."/>
            <person name="Samson G."/>
            <person name="Symeonidi A."/>
            <person name="Weissenbach J."/>
            <person name="Zambounis A."/>
            <person name="Wincker P."/>
            <person name="Boyen C."/>
        </authorList>
    </citation>
    <scope>NUCLEOTIDE SEQUENCE [LARGE SCALE GENOMIC DNA]</scope>
    <source>
        <strain evidence="3">cv. Stackhouse</strain>
    </source>
</reference>
<dbReference type="KEGG" id="ccp:CHC_T00002411001"/>
<organism evidence="2 3">
    <name type="scientific">Chondrus crispus</name>
    <name type="common">Carrageen Irish moss</name>
    <name type="synonym">Polymorpha crispa</name>
    <dbReference type="NCBI Taxonomy" id="2769"/>
    <lineage>
        <taxon>Eukaryota</taxon>
        <taxon>Rhodophyta</taxon>
        <taxon>Florideophyceae</taxon>
        <taxon>Rhodymeniophycidae</taxon>
        <taxon>Gigartinales</taxon>
        <taxon>Gigartinaceae</taxon>
        <taxon>Chondrus</taxon>
    </lineage>
</organism>
<feature type="compositionally biased region" description="Basic and acidic residues" evidence="1">
    <location>
        <begin position="63"/>
        <end position="72"/>
    </location>
</feature>
<dbReference type="AlphaFoldDB" id="R7Q7I5"/>
<dbReference type="GeneID" id="17321333"/>
<feature type="region of interest" description="Disordered" evidence="1">
    <location>
        <begin position="1"/>
        <end position="72"/>
    </location>
</feature>
<evidence type="ECO:0000256" key="1">
    <source>
        <dbReference type="SAM" id="MobiDB-lite"/>
    </source>
</evidence>